<organism evidence="3 4">
    <name type="scientific">Phaeodactylibacter luteus</name>
    <dbReference type="NCBI Taxonomy" id="1564516"/>
    <lineage>
        <taxon>Bacteria</taxon>
        <taxon>Pseudomonadati</taxon>
        <taxon>Bacteroidota</taxon>
        <taxon>Saprospiria</taxon>
        <taxon>Saprospirales</taxon>
        <taxon>Haliscomenobacteraceae</taxon>
        <taxon>Phaeodactylibacter</taxon>
    </lineage>
</organism>
<keyword evidence="4" id="KW-1185">Reference proteome</keyword>
<dbReference type="SMART" id="SM00422">
    <property type="entry name" value="HTH_MERR"/>
    <property type="match status" value="1"/>
</dbReference>
<sequence length="122" mass="14392">MKKLPIHETDKSNLKRYYSIGEVADMFEVTKSLIRFWEGEFDWLSPHKNGKGERRFTLENIEQLHLIYQLVKERGFTIDGARSEIVRIQAFQREKEAVLSQLEKTRDGLMHLRKALFPGETP</sequence>
<dbReference type="InterPro" id="IPR009061">
    <property type="entry name" value="DNA-bd_dom_put_sf"/>
</dbReference>
<evidence type="ECO:0000256" key="1">
    <source>
        <dbReference type="ARBA" id="ARBA00023125"/>
    </source>
</evidence>
<dbReference type="PROSITE" id="PS50937">
    <property type="entry name" value="HTH_MERR_2"/>
    <property type="match status" value="1"/>
</dbReference>
<dbReference type="Pfam" id="PF13411">
    <property type="entry name" value="MerR_1"/>
    <property type="match status" value="1"/>
</dbReference>
<comment type="caution">
    <text evidence="3">The sequence shown here is derived from an EMBL/GenBank/DDBJ whole genome shotgun (WGS) entry which is preliminary data.</text>
</comment>
<dbReference type="EMBL" id="VOOR01000020">
    <property type="protein sequence ID" value="TXB63055.1"/>
    <property type="molecule type" value="Genomic_DNA"/>
</dbReference>
<dbReference type="AlphaFoldDB" id="A0A5C6RM69"/>
<name>A0A5C6RM69_9BACT</name>
<dbReference type="GO" id="GO:0003677">
    <property type="term" value="F:DNA binding"/>
    <property type="evidence" value="ECO:0007669"/>
    <property type="project" value="UniProtKB-KW"/>
</dbReference>
<dbReference type="PANTHER" id="PTHR30204:SF15">
    <property type="entry name" value="BLL5018 PROTEIN"/>
    <property type="match status" value="1"/>
</dbReference>
<proteinExistence type="predicted"/>
<dbReference type="Proteomes" id="UP000321580">
    <property type="component" value="Unassembled WGS sequence"/>
</dbReference>
<reference evidence="3 4" key="1">
    <citation type="submission" date="2019-08" db="EMBL/GenBank/DDBJ databases">
        <title>Genome of Phaeodactylibacter luteus.</title>
        <authorList>
            <person name="Bowman J.P."/>
        </authorList>
    </citation>
    <scope>NUCLEOTIDE SEQUENCE [LARGE SCALE GENOMIC DNA]</scope>
    <source>
        <strain evidence="3 4">KCTC 42180</strain>
    </source>
</reference>
<dbReference type="SUPFAM" id="SSF46955">
    <property type="entry name" value="Putative DNA-binding domain"/>
    <property type="match status" value="1"/>
</dbReference>
<dbReference type="InterPro" id="IPR047057">
    <property type="entry name" value="MerR_fam"/>
</dbReference>
<evidence type="ECO:0000313" key="4">
    <source>
        <dbReference type="Proteomes" id="UP000321580"/>
    </source>
</evidence>
<dbReference type="GO" id="GO:0003700">
    <property type="term" value="F:DNA-binding transcription factor activity"/>
    <property type="evidence" value="ECO:0007669"/>
    <property type="project" value="InterPro"/>
</dbReference>
<keyword evidence="1" id="KW-0238">DNA-binding</keyword>
<dbReference type="Gene3D" id="1.10.1660.10">
    <property type="match status" value="1"/>
</dbReference>
<evidence type="ECO:0000259" key="2">
    <source>
        <dbReference type="PROSITE" id="PS50937"/>
    </source>
</evidence>
<dbReference type="OrthoDB" id="9810140at2"/>
<dbReference type="InterPro" id="IPR000551">
    <property type="entry name" value="MerR-type_HTH_dom"/>
</dbReference>
<feature type="domain" description="HTH merR-type" evidence="2">
    <location>
        <begin position="17"/>
        <end position="88"/>
    </location>
</feature>
<gene>
    <name evidence="3" type="ORF">FRY97_11180</name>
</gene>
<accession>A0A5C6RM69</accession>
<dbReference type="PANTHER" id="PTHR30204">
    <property type="entry name" value="REDOX-CYCLING DRUG-SENSING TRANSCRIPTIONAL ACTIVATOR SOXR"/>
    <property type="match status" value="1"/>
</dbReference>
<protein>
    <submittedName>
        <fullName evidence="3">MerR family transcriptional regulator</fullName>
    </submittedName>
</protein>
<dbReference type="RefSeq" id="WP_147167610.1">
    <property type="nucleotide sequence ID" value="NZ_VOOR01000020.1"/>
</dbReference>
<evidence type="ECO:0000313" key="3">
    <source>
        <dbReference type="EMBL" id="TXB63055.1"/>
    </source>
</evidence>